<feature type="region of interest" description="Disordered" evidence="10">
    <location>
        <begin position="147"/>
        <end position="196"/>
    </location>
</feature>
<accession>A0ABM5KHV0</accession>
<evidence type="ECO:0000256" key="10">
    <source>
        <dbReference type="SAM" id="MobiDB-lite"/>
    </source>
</evidence>
<evidence type="ECO:0000256" key="3">
    <source>
        <dbReference type="ARBA" id="ARBA00022723"/>
    </source>
</evidence>
<evidence type="ECO:0000313" key="12">
    <source>
        <dbReference type="EnsemblMetazoa" id="XP_050509703.1"/>
    </source>
</evidence>
<keyword evidence="9" id="KW-0539">Nucleus</keyword>
<keyword evidence="8" id="KW-0804">Transcription</keyword>
<dbReference type="EnsemblMetazoa" id="XM_050653746.1">
    <property type="protein sequence ID" value="XP_050509703.1"/>
    <property type="gene ID" value="LOC126886733"/>
</dbReference>
<dbReference type="RefSeq" id="XP_050509703.1">
    <property type="nucleotide sequence ID" value="XM_050653746.1"/>
</dbReference>
<dbReference type="Pfam" id="PF20645">
    <property type="entry name" value="Rrn7_cyclin_C"/>
    <property type="match status" value="1"/>
</dbReference>
<dbReference type="PANTHER" id="PTHR31576">
    <property type="entry name" value="TATA BOX-BINDING PROTEIN-ASSOCIATED FACTOR RNA POLYMERASE I SUBUNIT B"/>
    <property type="match status" value="1"/>
</dbReference>
<evidence type="ECO:0000256" key="1">
    <source>
        <dbReference type="ARBA" id="ARBA00004604"/>
    </source>
</evidence>
<keyword evidence="5" id="KW-0862">Zinc</keyword>
<dbReference type="InterPro" id="IPR033599">
    <property type="entry name" value="TAF1B/Rrn7"/>
</dbReference>
<sequence>MECAVCGGTDFTAESGYYFCNECQTQTQELKEHEFQEDDAQINIKRTRKIRDPTPKKNAEQVTSWECWNVIIMMLTEELINLGVDRSIKKIVKCLWMMYLEKLEVLHMERDEKPKFSVINPSRDIKIVYGIAAKGWKRKYSVSSDETSGTIVSRRQRSSKKRALAKAQYKERSVQSKTDGSSSLHNETLASLKSHSEASVEEEVQFNKLGVKELKKTMSYPRIKRHQKEILSDTNKKPKKVTEAYRVHPYHLSPFKIYSILHLALLIKKDPMQLGDMLRFMREGHLSFNYYSHLFPESYDSKRLNVVDFRTNFGSLGHSRFRHTTGKLANLLDVCSYISCPDLVALARRYCEEMNLPDDIFLAVKNILLKDPPYQGRKIGDCIPNYEGRVMAVIMFVLKLFFGLDDVSEVNLSQFAKGLNAKWPKLNMFDIVEWMEFINYRKVLINEYHFPSSVNENMAATNADLYMQYRKSHGIEFEYKQNVGFRKPHAAEMNGYKDLLNKIIKLQNDEFPHIEYPPSIHPYKSHSAVVKSLLNRSDPDGVKYHMLTKYFRNRSMDFLFNPLAYLWQLNSKAKYHHGGLNDQWELKPLEAKGDFAYFNKPDLWELVPVEVVKHEVKREPRKKIEKDYVPSKDIQVELQEFAEYHQDQFKENLIELGNLAAKRPFNGEGRCNGDSEETYELHCFPYERYWINLKNTYVITCSGFERFNESMRGFSSSFKLILKECSRITEQTDQEMFEEYFYTELYLIYYGKNYSGSKKRRKLVKFKKRLERRQHLEKYW</sequence>
<comment type="subcellular location">
    <subcellularLocation>
        <location evidence="1">Nucleus</location>
        <location evidence="1">Nucleolus</location>
    </subcellularLocation>
</comment>
<evidence type="ECO:0000256" key="9">
    <source>
        <dbReference type="ARBA" id="ARBA00023242"/>
    </source>
</evidence>
<evidence type="ECO:0000256" key="8">
    <source>
        <dbReference type="ARBA" id="ARBA00023163"/>
    </source>
</evidence>
<name>A0ABM5KHV0_DIAVI</name>
<keyword evidence="3" id="KW-0479">Metal-binding</keyword>
<organism evidence="12 13">
    <name type="scientific">Diabrotica virgifera virgifera</name>
    <name type="common">western corn rootworm</name>
    <dbReference type="NCBI Taxonomy" id="50390"/>
    <lineage>
        <taxon>Eukaryota</taxon>
        <taxon>Metazoa</taxon>
        <taxon>Ecdysozoa</taxon>
        <taxon>Arthropoda</taxon>
        <taxon>Hexapoda</taxon>
        <taxon>Insecta</taxon>
        <taxon>Pterygota</taxon>
        <taxon>Neoptera</taxon>
        <taxon>Endopterygota</taxon>
        <taxon>Coleoptera</taxon>
        <taxon>Polyphaga</taxon>
        <taxon>Cucujiformia</taxon>
        <taxon>Chrysomeloidea</taxon>
        <taxon>Chrysomelidae</taxon>
        <taxon>Galerucinae</taxon>
        <taxon>Diabroticina</taxon>
        <taxon>Diabroticites</taxon>
        <taxon>Diabrotica</taxon>
    </lineage>
</organism>
<evidence type="ECO:0000256" key="4">
    <source>
        <dbReference type="ARBA" id="ARBA00022771"/>
    </source>
</evidence>
<feature type="domain" description="Rrn7/TAF1B C-terminal cyclin" evidence="11">
    <location>
        <begin position="320"/>
        <end position="447"/>
    </location>
</feature>
<dbReference type="InterPro" id="IPR048538">
    <property type="entry name" value="Rrn7_cyclin_C"/>
</dbReference>
<comment type="similarity">
    <text evidence="2">Belongs to the RRN7/TAF1B family.</text>
</comment>
<evidence type="ECO:0000313" key="13">
    <source>
        <dbReference type="Proteomes" id="UP001652700"/>
    </source>
</evidence>
<dbReference type="GeneID" id="126886733"/>
<protein>
    <recommendedName>
        <fullName evidence="11">Rrn7/TAF1B C-terminal cyclin domain-containing protein</fullName>
    </recommendedName>
</protein>
<keyword evidence="13" id="KW-1185">Reference proteome</keyword>
<dbReference type="PANTHER" id="PTHR31576:SF2">
    <property type="entry name" value="TATA BOX-BINDING PROTEIN-ASSOCIATED FACTOR RNA POLYMERASE I SUBUNIT B"/>
    <property type="match status" value="1"/>
</dbReference>
<evidence type="ECO:0000256" key="5">
    <source>
        <dbReference type="ARBA" id="ARBA00022833"/>
    </source>
</evidence>
<feature type="compositionally biased region" description="Basic residues" evidence="10">
    <location>
        <begin position="154"/>
        <end position="164"/>
    </location>
</feature>
<proteinExistence type="inferred from homology"/>
<keyword evidence="4" id="KW-0863">Zinc-finger</keyword>
<keyword evidence="6" id="KW-0805">Transcription regulation</keyword>
<dbReference type="Proteomes" id="UP001652700">
    <property type="component" value="Unplaced"/>
</dbReference>
<evidence type="ECO:0000256" key="7">
    <source>
        <dbReference type="ARBA" id="ARBA00023125"/>
    </source>
</evidence>
<feature type="compositionally biased region" description="Polar residues" evidence="10">
    <location>
        <begin position="175"/>
        <end position="193"/>
    </location>
</feature>
<reference evidence="12" key="1">
    <citation type="submission" date="2025-05" db="UniProtKB">
        <authorList>
            <consortium name="EnsemblMetazoa"/>
        </authorList>
    </citation>
    <scope>IDENTIFICATION</scope>
</reference>
<evidence type="ECO:0000259" key="11">
    <source>
        <dbReference type="Pfam" id="PF20645"/>
    </source>
</evidence>
<evidence type="ECO:0000256" key="2">
    <source>
        <dbReference type="ARBA" id="ARBA00006899"/>
    </source>
</evidence>
<keyword evidence="7" id="KW-0238">DNA-binding</keyword>
<evidence type="ECO:0000256" key="6">
    <source>
        <dbReference type="ARBA" id="ARBA00023015"/>
    </source>
</evidence>